<keyword evidence="3" id="KW-0143">Chaperone</keyword>
<evidence type="ECO:0000256" key="1">
    <source>
        <dbReference type="ARBA" id="ARBA00022741"/>
    </source>
</evidence>
<dbReference type="InterPro" id="IPR027417">
    <property type="entry name" value="P-loop_NTPase"/>
</dbReference>
<dbReference type="SUPFAM" id="SSF90002">
    <property type="entry name" value="Hypothetical protein YjiA, C-terminal domain"/>
    <property type="match status" value="1"/>
</dbReference>
<keyword evidence="2" id="KW-0378">Hydrolase</keyword>
<proteinExistence type="inferred from homology"/>
<dbReference type="InterPro" id="IPR051316">
    <property type="entry name" value="Zinc-reg_GTPase_activator"/>
</dbReference>
<feature type="region of interest" description="Disordered" evidence="6">
    <location>
        <begin position="223"/>
        <end position="245"/>
    </location>
</feature>
<comment type="caution">
    <text evidence="9">The sequence shown here is derived from an EMBL/GenBank/DDBJ whole genome shotgun (WGS) entry which is preliminary data.</text>
</comment>
<evidence type="ECO:0000313" key="10">
    <source>
        <dbReference type="Proteomes" id="UP000276128"/>
    </source>
</evidence>
<dbReference type="AlphaFoldDB" id="A0A430JJ46"/>
<evidence type="ECO:0000259" key="7">
    <source>
        <dbReference type="Pfam" id="PF02492"/>
    </source>
</evidence>
<dbReference type="CDD" id="cd03112">
    <property type="entry name" value="CobW-like"/>
    <property type="match status" value="1"/>
</dbReference>
<evidence type="ECO:0000256" key="4">
    <source>
        <dbReference type="ARBA" id="ARBA00034320"/>
    </source>
</evidence>
<organism evidence="9 10">
    <name type="scientific">Paenibacillus whitsoniae</name>
    <dbReference type="NCBI Taxonomy" id="2496558"/>
    <lineage>
        <taxon>Bacteria</taxon>
        <taxon>Bacillati</taxon>
        <taxon>Bacillota</taxon>
        <taxon>Bacilli</taxon>
        <taxon>Bacillales</taxon>
        <taxon>Paenibacillaceae</taxon>
        <taxon>Paenibacillus</taxon>
    </lineage>
</organism>
<dbReference type="Gene3D" id="3.30.1220.10">
    <property type="entry name" value="CobW-like, C-terminal domain"/>
    <property type="match status" value="1"/>
</dbReference>
<dbReference type="Pfam" id="PF02492">
    <property type="entry name" value="cobW"/>
    <property type="match status" value="1"/>
</dbReference>
<dbReference type="PANTHER" id="PTHR13748">
    <property type="entry name" value="COBW-RELATED"/>
    <property type="match status" value="1"/>
</dbReference>
<evidence type="ECO:0000256" key="6">
    <source>
        <dbReference type="SAM" id="MobiDB-lite"/>
    </source>
</evidence>
<dbReference type="Gene3D" id="3.40.50.300">
    <property type="entry name" value="P-loop containing nucleotide triphosphate hydrolases"/>
    <property type="match status" value="1"/>
</dbReference>
<dbReference type="SUPFAM" id="SSF52540">
    <property type="entry name" value="P-loop containing nucleoside triphosphate hydrolases"/>
    <property type="match status" value="1"/>
</dbReference>
<dbReference type="Proteomes" id="UP000276128">
    <property type="component" value="Unassembled WGS sequence"/>
</dbReference>
<evidence type="ECO:0000256" key="5">
    <source>
        <dbReference type="ARBA" id="ARBA00049117"/>
    </source>
</evidence>
<dbReference type="InterPro" id="IPR036627">
    <property type="entry name" value="CobW-likC_sf"/>
</dbReference>
<evidence type="ECO:0000256" key="2">
    <source>
        <dbReference type="ARBA" id="ARBA00022801"/>
    </source>
</evidence>
<dbReference type="InterPro" id="IPR003495">
    <property type="entry name" value="CobW/HypB/UreG_nucleotide-bd"/>
</dbReference>
<evidence type="ECO:0000313" key="9">
    <source>
        <dbReference type="EMBL" id="RTE11029.1"/>
    </source>
</evidence>
<protein>
    <submittedName>
        <fullName evidence="9">GTP-binding protein</fullName>
    </submittedName>
</protein>
<accession>A0A430JJ46</accession>
<feature type="domain" description="CobW/HypB/UreG nucleotide-binding" evidence="7">
    <location>
        <begin position="4"/>
        <end position="185"/>
    </location>
</feature>
<sequence length="335" mass="37864">MRIPVIVLSGFLGSGKTTLLLRLLEESKRRGLQHGILMNELGKQDVDGLIVDEHSGAVLEKLLDGCVCYSKKSELGGSLKMLLNRKPDVIFIELTGVANPEEIADALTEPRLIGHLRLKQIITLLDAEHVLDYNSIFASDKQLVQTLRRQIEVADMIVVNKTDLVRMGHILKIKAMIHKHNDRAIVSFTKHSYLDLSPVLDGVEQIEITKQATFKRLQMAKVSTGGRSEEKQKDSHHHHENERSFSRVQTFTLPCSSTHITKKQVEQFLSLWGNSLLRAKGYILISEAGKMLLMQHAGRRTYWEPTFYSGEPYIVLIGIEMNEESLQSAWNSSMK</sequence>
<keyword evidence="10" id="KW-1185">Reference proteome</keyword>
<dbReference type="InterPro" id="IPR011629">
    <property type="entry name" value="CobW-like_C"/>
</dbReference>
<dbReference type="GO" id="GO:0016787">
    <property type="term" value="F:hydrolase activity"/>
    <property type="evidence" value="ECO:0007669"/>
    <property type="project" value="UniProtKB-KW"/>
</dbReference>
<dbReference type="Pfam" id="PF07683">
    <property type="entry name" value="CobW_C"/>
    <property type="match status" value="1"/>
</dbReference>
<dbReference type="OrthoDB" id="9808822at2"/>
<feature type="compositionally biased region" description="Basic and acidic residues" evidence="6">
    <location>
        <begin position="227"/>
        <end position="245"/>
    </location>
</feature>
<keyword evidence="1" id="KW-0547">Nucleotide-binding</keyword>
<dbReference type="EMBL" id="RXHU01000014">
    <property type="protein sequence ID" value="RTE11029.1"/>
    <property type="molecule type" value="Genomic_DNA"/>
</dbReference>
<dbReference type="GO" id="GO:0000166">
    <property type="term" value="F:nucleotide binding"/>
    <property type="evidence" value="ECO:0007669"/>
    <property type="project" value="UniProtKB-KW"/>
</dbReference>
<feature type="domain" description="CobW C-terminal" evidence="8">
    <location>
        <begin position="256"/>
        <end position="332"/>
    </location>
</feature>
<evidence type="ECO:0000256" key="3">
    <source>
        <dbReference type="ARBA" id="ARBA00023186"/>
    </source>
</evidence>
<reference evidence="9 10" key="1">
    <citation type="submission" date="2018-12" db="EMBL/GenBank/DDBJ databases">
        <title>Bacillus ochoae sp. nov., Paenibacillus whitsoniae sp. nov., Paenibacillus spiritus sp. nov. Isolated from the Mars Exploration Rover during spacecraft assembly.</title>
        <authorList>
            <person name="Seuylemezian A."/>
            <person name="Vaishampayan P."/>
        </authorList>
    </citation>
    <scope>NUCLEOTIDE SEQUENCE [LARGE SCALE GENOMIC DNA]</scope>
    <source>
        <strain evidence="9 10">MER 54</strain>
    </source>
</reference>
<gene>
    <name evidence="9" type="ORF">EJQ19_04675</name>
</gene>
<name>A0A430JJ46_9BACL</name>
<comment type="similarity">
    <text evidence="4">Belongs to the SIMIBI class G3E GTPase family. ZNG1 subfamily.</text>
</comment>
<dbReference type="RefSeq" id="WP_126140029.1">
    <property type="nucleotide sequence ID" value="NZ_RXHU01000014.1"/>
</dbReference>
<evidence type="ECO:0000259" key="8">
    <source>
        <dbReference type="Pfam" id="PF07683"/>
    </source>
</evidence>
<comment type="catalytic activity">
    <reaction evidence="5">
        <text>GTP + H2O = GDP + phosphate + H(+)</text>
        <dbReference type="Rhea" id="RHEA:19669"/>
        <dbReference type="ChEBI" id="CHEBI:15377"/>
        <dbReference type="ChEBI" id="CHEBI:15378"/>
        <dbReference type="ChEBI" id="CHEBI:37565"/>
        <dbReference type="ChEBI" id="CHEBI:43474"/>
        <dbReference type="ChEBI" id="CHEBI:58189"/>
    </reaction>
    <physiologicalReaction direction="left-to-right" evidence="5">
        <dbReference type="Rhea" id="RHEA:19670"/>
    </physiologicalReaction>
</comment>